<evidence type="ECO:0000313" key="3">
    <source>
        <dbReference type="Proteomes" id="UP000253727"/>
    </source>
</evidence>
<reference evidence="2 3" key="1">
    <citation type="submission" date="2018-04" db="EMBL/GenBank/DDBJ databases">
        <title>Altererythrobacter sp. HME9302 genome sequencing and assembly.</title>
        <authorList>
            <person name="Kang H."/>
            <person name="Kim H."/>
            <person name="Joh K."/>
        </authorList>
    </citation>
    <scope>NUCLEOTIDE SEQUENCE [LARGE SCALE GENOMIC DNA]</scope>
    <source>
        <strain evidence="2 3">HME9302</strain>
    </source>
</reference>
<dbReference type="Gene3D" id="1.10.1750.10">
    <property type="match status" value="1"/>
</dbReference>
<dbReference type="InterPro" id="IPR010921">
    <property type="entry name" value="Trp_repressor/repl_initiator"/>
</dbReference>
<gene>
    <name evidence="2" type="ORF">HME9302_00962</name>
</gene>
<feature type="domain" description="Chromosomal replication initiator DnaA C-terminal" evidence="1">
    <location>
        <begin position="111"/>
        <end position="179"/>
    </location>
</feature>
<dbReference type="GO" id="GO:0005524">
    <property type="term" value="F:ATP binding"/>
    <property type="evidence" value="ECO:0007669"/>
    <property type="project" value="InterPro"/>
</dbReference>
<name>A0A369Q929_9SPHN</name>
<evidence type="ECO:0000313" key="2">
    <source>
        <dbReference type="EMBL" id="RDC59767.1"/>
    </source>
</evidence>
<dbReference type="InterPro" id="IPR013159">
    <property type="entry name" value="DnaA_C"/>
</dbReference>
<protein>
    <recommendedName>
        <fullName evidence="1">Chromosomal replication initiator DnaA C-terminal domain-containing protein</fullName>
    </recommendedName>
</protein>
<dbReference type="Pfam" id="PF08299">
    <property type="entry name" value="Bac_DnaA_C"/>
    <property type="match status" value="1"/>
</dbReference>
<proteinExistence type="predicted"/>
<dbReference type="AlphaFoldDB" id="A0A369Q929"/>
<dbReference type="Proteomes" id="UP000253727">
    <property type="component" value="Unassembled WGS sequence"/>
</dbReference>
<accession>A0A369Q929</accession>
<dbReference type="SMART" id="SM00760">
    <property type="entry name" value="Bac_DnaA_C"/>
    <property type="match status" value="1"/>
</dbReference>
<sequence>MIPITHCDFKFRAMMVRGSQRLAEALGAATEQRWPCGHHRTELTTHTVGFVKQCKPCRRQKCRRSLQTNVMRARSKQMLLGREAAAAAREIANSRQIEAERLYELRSGRMRPPKLKDAVAKTFGLTSADIDGPCRRASHTHPRSVITRILRERHWSFPQIGRMIGGRDHSTVFNSYHNFEKYAAVNPRVQMAYDRFKDRAPEVDT</sequence>
<evidence type="ECO:0000259" key="1">
    <source>
        <dbReference type="SMART" id="SM00760"/>
    </source>
</evidence>
<dbReference type="EMBL" id="QBKA01000002">
    <property type="protein sequence ID" value="RDC59767.1"/>
    <property type="molecule type" value="Genomic_DNA"/>
</dbReference>
<dbReference type="GO" id="GO:0006270">
    <property type="term" value="P:DNA replication initiation"/>
    <property type="evidence" value="ECO:0007669"/>
    <property type="project" value="InterPro"/>
</dbReference>
<dbReference type="CDD" id="cd06571">
    <property type="entry name" value="Bac_DnaA_C"/>
    <property type="match status" value="1"/>
</dbReference>
<dbReference type="SUPFAM" id="SSF48295">
    <property type="entry name" value="TrpR-like"/>
    <property type="match status" value="1"/>
</dbReference>
<dbReference type="GO" id="GO:0006275">
    <property type="term" value="P:regulation of DNA replication"/>
    <property type="evidence" value="ECO:0007669"/>
    <property type="project" value="InterPro"/>
</dbReference>
<dbReference type="GO" id="GO:0043565">
    <property type="term" value="F:sequence-specific DNA binding"/>
    <property type="evidence" value="ECO:0007669"/>
    <property type="project" value="InterPro"/>
</dbReference>
<keyword evidence="3" id="KW-1185">Reference proteome</keyword>
<comment type="caution">
    <text evidence="2">The sequence shown here is derived from an EMBL/GenBank/DDBJ whole genome shotgun (WGS) entry which is preliminary data.</text>
</comment>
<organism evidence="2 3">
    <name type="scientific">Alteripontixanthobacter maritimus</name>
    <dbReference type="NCBI Taxonomy" id="2161824"/>
    <lineage>
        <taxon>Bacteria</taxon>
        <taxon>Pseudomonadati</taxon>
        <taxon>Pseudomonadota</taxon>
        <taxon>Alphaproteobacteria</taxon>
        <taxon>Sphingomonadales</taxon>
        <taxon>Erythrobacteraceae</taxon>
        <taxon>Alteripontixanthobacter</taxon>
    </lineage>
</organism>